<feature type="transmembrane region" description="Helical" evidence="2">
    <location>
        <begin position="155"/>
        <end position="178"/>
    </location>
</feature>
<reference evidence="3 4" key="1">
    <citation type="journal article" date="2018" name="Mol. Ecol.">
        <title>The obligate alkalophilic soda-lake fungus Sodiomyces alkalinus has shifted to a protein diet.</title>
        <authorList>
            <person name="Grum-Grzhimaylo A.A."/>
            <person name="Falkoski D.L."/>
            <person name="van den Heuvel J."/>
            <person name="Valero-Jimenez C.A."/>
            <person name="Min B."/>
            <person name="Choi I.G."/>
            <person name="Lipzen A."/>
            <person name="Daum C.G."/>
            <person name="Aanen D.K."/>
            <person name="Tsang A."/>
            <person name="Henrissat B."/>
            <person name="Bilanenko E.N."/>
            <person name="de Vries R.P."/>
            <person name="van Kan J.A.L."/>
            <person name="Grigoriev I.V."/>
            <person name="Debets A.J.M."/>
        </authorList>
    </citation>
    <scope>NUCLEOTIDE SEQUENCE [LARGE SCALE GENOMIC DNA]</scope>
    <source>
        <strain evidence="3 4">F11</strain>
    </source>
</reference>
<proteinExistence type="predicted"/>
<feature type="compositionally biased region" description="Polar residues" evidence="1">
    <location>
        <begin position="1"/>
        <end position="11"/>
    </location>
</feature>
<feature type="region of interest" description="Disordered" evidence="1">
    <location>
        <begin position="90"/>
        <end position="109"/>
    </location>
</feature>
<evidence type="ECO:0000313" key="3">
    <source>
        <dbReference type="EMBL" id="ROT41938.1"/>
    </source>
</evidence>
<keyword evidence="2" id="KW-0472">Membrane</keyword>
<keyword evidence="2" id="KW-1133">Transmembrane helix</keyword>
<evidence type="ECO:0000256" key="2">
    <source>
        <dbReference type="SAM" id="Phobius"/>
    </source>
</evidence>
<feature type="transmembrane region" description="Helical" evidence="2">
    <location>
        <begin position="190"/>
        <end position="210"/>
    </location>
</feature>
<name>A0A3N2Q5K6_SODAK</name>
<sequence>MNDKAMSQSYGEAQVASGHRTSPHRFVREYAPHTDYDASSRYLRRGQLGMRKTHPCTLDTVAPPYSIQWGHASDFLRRGLSKGTRCQHLHLRTSQPPPRRSNPNIPKTIVTTPTMKSASVIAPATRREPIPTRPERSSLISLIEPAFSPILRYQYVFGQATCLLVMQAYTLAVLGILVSKDVLLVVRDVAAYNLGLVVRNIVYLGCRALVSVGKTRFARRLRRRLEFEIGLTILGPMANGIFLFVLWPGWWVLAAAALVGKILVG</sequence>
<gene>
    <name evidence="3" type="ORF">SODALDRAFT_318732</name>
</gene>
<organism evidence="3 4">
    <name type="scientific">Sodiomyces alkalinus (strain CBS 110278 / VKM F-3762 / F11)</name>
    <name type="common">Alkaliphilic filamentous fungus</name>
    <dbReference type="NCBI Taxonomy" id="1314773"/>
    <lineage>
        <taxon>Eukaryota</taxon>
        <taxon>Fungi</taxon>
        <taxon>Dikarya</taxon>
        <taxon>Ascomycota</taxon>
        <taxon>Pezizomycotina</taxon>
        <taxon>Sordariomycetes</taxon>
        <taxon>Hypocreomycetidae</taxon>
        <taxon>Glomerellales</taxon>
        <taxon>Plectosphaerellaceae</taxon>
        <taxon>Sodiomyces</taxon>
    </lineage>
</organism>
<evidence type="ECO:0000256" key="1">
    <source>
        <dbReference type="SAM" id="MobiDB-lite"/>
    </source>
</evidence>
<dbReference type="EMBL" id="ML119051">
    <property type="protein sequence ID" value="ROT41938.1"/>
    <property type="molecule type" value="Genomic_DNA"/>
</dbReference>
<accession>A0A3N2Q5K6</accession>
<keyword evidence="4" id="KW-1185">Reference proteome</keyword>
<protein>
    <submittedName>
        <fullName evidence="3">Uncharacterized protein</fullName>
    </submittedName>
</protein>
<keyword evidence="2" id="KW-0812">Transmembrane</keyword>
<feature type="transmembrane region" description="Helical" evidence="2">
    <location>
        <begin position="231"/>
        <end position="259"/>
    </location>
</feature>
<dbReference type="Proteomes" id="UP000272025">
    <property type="component" value="Unassembled WGS sequence"/>
</dbReference>
<dbReference type="RefSeq" id="XP_028469744.1">
    <property type="nucleotide sequence ID" value="XM_028609397.1"/>
</dbReference>
<feature type="region of interest" description="Disordered" evidence="1">
    <location>
        <begin position="1"/>
        <end position="24"/>
    </location>
</feature>
<dbReference type="AlphaFoldDB" id="A0A3N2Q5K6"/>
<evidence type="ECO:0000313" key="4">
    <source>
        <dbReference type="Proteomes" id="UP000272025"/>
    </source>
</evidence>
<dbReference type="GeneID" id="39577875"/>